<keyword evidence="2" id="KW-0812">Transmembrane</keyword>
<evidence type="ECO:0000313" key="3">
    <source>
        <dbReference type="EMBL" id="VED67417.1"/>
    </source>
</evidence>
<evidence type="ECO:0000256" key="1">
    <source>
        <dbReference type="SAM" id="MobiDB-lite"/>
    </source>
</evidence>
<dbReference type="EMBL" id="LR134266">
    <property type="protein sequence ID" value="VED67417.1"/>
    <property type="molecule type" value="Genomic_DNA"/>
</dbReference>
<gene>
    <name evidence="3" type="ORF">NCTC3166_01240</name>
</gene>
<feature type="region of interest" description="Disordered" evidence="1">
    <location>
        <begin position="257"/>
        <end position="276"/>
    </location>
</feature>
<keyword evidence="4" id="KW-1185">Reference proteome</keyword>
<reference evidence="3 4" key="1">
    <citation type="submission" date="2018-12" db="EMBL/GenBank/DDBJ databases">
        <authorList>
            <consortium name="Pathogen Informatics"/>
        </authorList>
    </citation>
    <scope>NUCLEOTIDE SEQUENCE [LARGE SCALE GENOMIC DNA]</scope>
    <source>
        <strain evidence="3 4">NCTC3166</strain>
    </source>
</reference>
<keyword evidence="2" id="KW-1133">Transmembrane helix</keyword>
<accession>A0A3S4Q047</accession>
<sequence>MNRKICYPILLLVLVFGALFQVSMFLSGEPGNGESPPIIWLSILQIVLWLAIQVFLTVKIWKDEKKAEGLLPYALFLVLSIFWPQEVPIALFGTEVVMRLSQLPTLAIVLIMINKVEWPHLRSLVGQEGTWYPIVPLVSFGISILQLVDRTPVVLRLWNILDHSKSDIYWRLFEGVDQEVLLVILLSSFLIIKNQKVLFVLSCLYACYYLPSVTLDLLVLKTTSPIPFYHSVISLYLVYRQNESLQKLFGTRSSVYTDKDSAASGDEEESAEQIESQWESDEVISGNKESSSLLSDLLSYPKRFGYPNVFVLMKEKLVIAPLVMLFGNQSSDNGEGVVTKGLEYGQERPTVDVTLEQDDNSNQSFENSRQPINGVLTNKGNASSLYSYLFALPKWLGLAYYGLGIIGLFLTGPFAFILFYATGIHLVLFTIGFVSSQFALAIESRILWASASIFYGLSAVYGLLWPLQILSVCLTIDVLLGACFWKKRSEAPVEDSF</sequence>
<feature type="transmembrane region" description="Helical" evidence="2">
    <location>
        <begin position="469"/>
        <end position="485"/>
    </location>
</feature>
<feature type="transmembrane region" description="Helical" evidence="2">
    <location>
        <begin position="100"/>
        <end position="118"/>
    </location>
</feature>
<evidence type="ECO:0000256" key="2">
    <source>
        <dbReference type="SAM" id="Phobius"/>
    </source>
</evidence>
<feature type="transmembrane region" description="Helical" evidence="2">
    <location>
        <begin position="130"/>
        <end position="148"/>
    </location>
</feature>
<dbReference type="RefSeq" id="WP_126404429.1">
    <property type="nucleotide sequence ID" value="NZ_LR134266.1"/>
</dbReference>
<name>A0A3S4Q047_9STRE</name>
<organism evidence="3 4">
    <name type="scientific">Streptococcus viridans</name>
    <dbReference type="NCBI Taxonomy" id="78535"/>
    <lineage>
        <taxon>Bacteria</taxon>
        <taxon>Bacillati</taxon>
        <taxon>Bacillota</taxon>
        <taxon>Bacilli</taxon>
        <taxon>Lactobacillales</taxon>
        <taxon>Streptococcaceae</taxon>
        <taxon>Streptococcus</taxon>
    </lineage>
</organism>
<protein>
    <recommendedName>
        <fullName evidence="5">Transmembrane protein</fullName>
    </recommendedName>
</protein>
<feature type="transmembrane region" description="Helical" evidence="2">
    <location>
        <begin position="198"/>
        <end position="220"/>
    </location>
</feature>
<dbReference type="KEGG" id="svf:NCTC3166_01240"/>
<evidence type="ECO:0008006" key="5">
    <source>
        <dbReference type="Google" id="ProtNLM"/>
    </source>
</evidence>
<dbReference type="Proteomes" id="UP000270025">
    <property type="component" value="Chromosome"/>
</dbReference>
<keyword evidence="2" id="KW-0472">Membrane</keyword>
<feature type="transmembrane region" description="Helical" evidence="2">
    <location>
        <begin position="38"/>
        <end position="58"/>
    </location>
</feature>
<evidence type="ECO:0000313" key="4">
    <source>
        <dbReference type="Proteomes" id="UP000270025"/>
    </source>
</evidence>
<proteinExistence type="predicted"/>
<feature type="transmembrane region" description="Helical" evidence="2">
    <location>
        <begin position="168"/>
        <end position="191"/>
    </location>
</feature>
<feature type="transmembrane region" description="Helical" evidence="2">
    <location>
        <begin position="385"/>
        <end position="408"/>
    </location>
</feature>
<dbReference type="AlphaFoldDB" id="A0A3S4Q047"/>
<feature type="transmembrane region" description="Helical" evidence="2">
    <location>
        <begin position="70"/>
        <end position="94"/>
    </location>
</feature>
<feature type="compositionally biased region" description="Acidic residues" evidence="1">
    <location>
        <begin position="265"/>
        <end position="276"/>
    </location>
</feature>